<proteinExistence type="inferred from homology"/>
<dbReference type="EMBL" id="BEZZ01121654">
    <property type="protein sequence ID" value="GCC44112.1"/>
    <property type="molecule type" value="Genomic_DNA"/>
</dbReference>
<name>A0A401TNC2_CHIPU</name>
<reference evidence="8 9" key="1">
    <citation type="journal article" date="2018" name="Nat. Ecol. Evol.">
        <title>Shark genomes provide insights into elasmobranch evolution and the origin of vertebrates.</title>
        <authorList>
            <person name="Hara Y"/>
            <person name="Yamaguchi K"/>
            <person name="Onimaru K"/>
            <person name="Kadota M"/>
            <person name="Koyanagi M"/>
            <person name="Keeley SD"/>
            <person name="Tatsumi K"/>
            <person name="Tanaka K"/>
            <person name="Motone F"/>
            <person name="Kageyama Y"/>
            <person name="Nozu R"/>
            <person name="Adachi N"/>
            <person name="Nishimura O"/>
            <person name="Nakagawa R"/>
            <person name="Tanegashima C"/>
            <person name="Kiyatake I"/>
            <person name="Matsumoto R"/>
            <person name="Murakumo K"/>
            <person name="Nishida K"/>
            <person name="Terakita A"/>
            <person name="Kuratani S"/>
            <person name="Sato K"/>
            <person name="Hyodo S Kuraku.S."/>
        </authorList>
    </citation>
    <scope>NUCLEOTIDE SEQUENCE [LARGE SCALE GENOMIC DNA]</scope>
</reference>
<dbReference type="Pfam" id="PF08281">
    <property type="entry name" value="Sigma70_r4_2"/>
    <property type="match status" value="1"/>
</dbReference>
<dbReference type="GO" id="GO:0016987">
    <property type="term" value="F:sigma factor activity"/>
    <property type="evidence" value="ECO:0007669"/>
    <property type="project" value="UniProtKB-KW"/>
</dbReference>
<feature type="domain" description="RNA polymerase sigma factor 70 region 4 type 2" evidence="7">
    <location>
        <begin position="158"/>
        <end position="209"/>
    </location>
</feature>
<dbReference type="InterPro" id="IPR014284">
    <property type="entry name" value="RNA_pol_sigma-70_dom"/>
</dbReference>
<evidence type="ECO:0000256" key="3">
    <source>
        <dbReference type="ARBA" id="ARBA00023082"/>
    </source>
</evidence>
<accession>A0A401TNC2</accession>
<evidence type="ECO:0000256" key="2">
    <source>
        <dbReference type="ARBA" id="ARBA00023015"/>
    </source>
</evidence>
<dbReference type="STRING" id="137246.A0A401TNC2"/>
<feature type="compositionally biased region" description="Basic and acidic residues" evidence="5">
    <location>
        <begin position="13"/>
        <end position="27"/>
    </location>
</feature>
<evidence type="ECO:0000313" key="8">
    <source>
        <dbReference type="EMBL" id="GCC44112.1"/>
    </source>
</evidence>
<dbReference type="SUPFAM" id="SSF88946">
    <property type="entry name" value="Sigma2 domain of RNA polymerase sigma factors"/>
    <property type="match status" value="1"/>
</dbReference>
<evidence type="ECO:0000256" key="5">
    <source>
        <dbReference type="SAM" id="MobiDB-lite"/>
    </source>
</evidence>
<dbReference type="InterPro" id="IPR013324">
    <property type="entry name" value="RNA_pol_sigma_r3/r4-like"/>
</dbReference>
<evidence type="ECO:0008006" key="10">
    <source>
        <dbReference type="Google" id="ProtNLM"/>
    </source>
</evidence>
<dbReference type="InterPro" id="IPR036388">
    <property type="entry name" value="WH-like_DNA-bd_sf"/>
</dbReference>
<keyword evidence="2" id="KW-0805">Transcription regulation</keyword>
<dbReference type="PANTHER" id="PTHR43133">
    <property type="entry name" value="RNA POLYMERASE ECF-TYPE SIGMA FACTO"/>
    <property type="match status" value="1"/>
</dbReference>
<evidence type="ECO:0000256" key="1">
    <source>
        <dbReference type="ARBA" id="ARBA00010641"/>
    </source>
</evidence>
<dbReference type="Pfam" id="PF04542">
    <property type="entry name" value="Sigma70_r2"/>
    <property type="match status" value="1"/>
</dbReference>
<sequence length="228" mass="25056">MGYGGGDGAAPDPARDEQKRRPQDQHSAHRGGTSESRDALKNSLGALNVGNTNQARLRDQLVENYDGLIARLTRRLGSSDFAHEALHETFLRLDRVTDAAPVRSPPDFLFRIAINVAKDRHRAQTHRLGASEVDALLDVCDNQPDAARVVEARSEIAAFKSALAELPERPRRVLQDISIEGATAQEVADRLQIGLRTVENDLKLALLHCANALGRTVARRLGGPRLRW</sequence>
<keyword evidence="4" id="KW-0804">Transcription</keyword>
<comment type="similarity">
    <text evidence="1">Belongs to the sigma-70 factor family. ECF subfamily.</text>
</comment>
<keyword evidence="3" id="KW-0731">Sigma factor</keyword>
<keyword evidence="9" id="KW-1185">Reference proteome</keyword>
<dbReference type="NCBIfam" id="TIGR02937">
    <property type="entry name" value="sigma70-ECF"/>
    <property type="match status" value="1"/>
</dbReference>
<evidence type="ECO:0000259" key="7">
    <source>
        <dbReference type="Pfam" id="PF08281"/>
    </source>
</evidence>
<protein>
    <recommendedName>
        <fullName evidence="10">RNA polymerase sigma factor 70 region 4 type 2 domain-containing protein</fullName>
    </recommendedName>
</protein>
<dbReference type="SUPFAM" id="SSF88659">
    <property type="entry name" value="Sigma3 and sigma4 domains of RNA polymerase sigma factors"/>
    <property type="match status" value="1"/>
</dbReference>
<comment type="caution">
    <text evidence="8">The sequence shown here is derived from an EMBL/GenBank/DDBJ whole genome shotgun (WGS) entry which is preliminary data.</text>
</comment>
<feature type="region of interest" description="Disordered" evidence="5">
    <location>
        <begin position="1"/>
        <end position="38"/>
    </location>
</feature>
<evidence type="ECO:0000259" key="6">
    <source>
        <dbReference type="Pfam" id="PF04542"/>
    </source>
</evidence>
<dbReference type="AlphaFoldDB" id="A0A401TNC2"/>
<dbReference type="InterPro" id="IPR007627">
    <property type="entry name" value="RNA_pol_sigma70_r2"/>
</dbReference>
<dbReference type="Gene3D" id="1.10.1740.10">
    <property type="match status" value="1"/>
</dbReference>
<dbReference type="GO" id="GO:0006352">
    <property type="term" value="P:DNA-templated transcription initiation"/>
    <property type="evidence" value="ECO:0007669"/>
    <property type="project" value="InterPro"/>
</dbReference>
<dbReference type="Gene3D" id="1.10.10.10">
    <property type="entry name" value="Winged helix-like DNA-binding domain superfamily/Winged helix DNA-binding domain"/>
    <property type="match status" value="1"/>
</dbReference>
<feature type="domain" description="RNA polymerase sigma-70 region 2" evidence="6">
    <location>
        <begin position="63"/>
        <end position="125"/>
    </location>
</feature>
<dbReference type="PANTHER" id="PTHR43133:SF63">
    <property type="entry name" value="RNA POLYMERASE SIGMA FACTOR FECI-RELATED"/>
    <property type="match status" value="1"/>
</dbReference>
<dbReference type="Proteomes" id="UP000287033">
    <property type="component" value="Unassembled WGS sequence"/>
</dbReference>
<dbReference type="InterPro" id="IPR013249">
    <property type="entry name" value="RNA_pol_sigma70_r4_t2"/>
</dbReference>
<evidence type="ECO:0000313" key="9">
    <source>
        <dbReference type="Proteomes" id="UP000287033"/>
    </source>
</evidence>
<gene>
    <name evidence="8" type="ORF">chiPu_0028054</name>
</gene>
<dbReference type="GO" id="GO:0003677">
    <property type="term" value="F:DNA binding"/>
    <property type="evidence" value="ECO:0007669"/>
    <property type="project" value="InterPro"/>
</dbReference>
<organism evidence="8 9">
    <name type="scientific">Chiloscyllium punctatum</name>
    <name type="common">Brownbanded bambooshark</name>
    <name type="synonym">Hemiscyllium punctatum</name>
    <dbReference type="NCBI Taxonomy" id="137246"/>
    <lineage>
        <taxon>Eukaryota</taxon>
        <taxon>Metazoa</taxon>
        <taxon>Chordata</taxon>
        <taxon>Craniata</taxon>
        <taxon>Vertebrata</taxon>
        <taxon>Chondrichthyes</taxon>
        <taxon>Elasmobranchii</taxon>
        <taxon>Galeomorphii</taxon>
        <taxon>Galeoidea</taxon>
        <taxon>Orectolobiformes</taxon>
        <taxon>Hemiscylliidae</taxon>
        <taxon>Chiloscyllium</taxon>
    </lineage>
</organism>
<dbReference type="InterPro" id="IPR013325">
    <property type="entry name" value="RNA_pol_sigma_r2"/>
</dbReference>
<dbReference type="InterPro" id="IPR039425">
    <property type="entry name" value="RNA_pol_sigma-70-like"/>
</dbReference>
<evidence type="ECO:0000256" key="4">
    <source>
        <dbReference type="ARBA" id="ARBA00023163"/>
    </source>
</evidence>